<evidence type="ECO:0000256" key="1">
    <source>
        <dbReference type="PROSITE-ProRule" id="PRU01076"/>
    </source>
</evidence>
<keyword evidence="4" id="KW-1185">Reference proteome</keyword>
<dbReference type="InterPro" id="IPR007159">
    <property type="entry name" value="SpoVT-AbrB_dom"/>
</dbReference>
<dbReference type="SMART" id="SM00966">
    <property type="entry name" value="SpoVT_AbrB"/>
    <property type="match status" value="1"/>
</dbReference>
<accession>F9U5J8</accession>
<dbReference type="PANTHER" id="PTHR40516">
    <property type="entry name" value="ANTITOXIN CHPS-RELATED"/>
    <property type="match status" value="1"/>
</dbReference>
<evidence type="ECO:0000313" key="4">
    <source>
        <dbReference type="Proteomes" id="UP000005459"/>
    </source>
</evidence>
<dbReference type="GO" id="GO:0097351">
    <property type="term" value="F:toxin sequestering activity"/>
    <property type="evidence" value="ECO:0007669"/>
    <property type="project" value="InterPro"/>
</dbReference>
<dbReference type="InterPro" id="IPR039052">
    <property type="entry name" value="Antitox_PemI-like"/>
</dbReference>
<dbReference type="STRING" id="768671.ThimaDRAFT_0199"/>
<organism evidence="3 4">
    <name type="scientific">Thiocapsa marina 5811</name>
    <dbReference type="NCBI Taxonomy" id="768671"/>
    <lineage>
        <taxon>Bacteria</taxon>
        <taxon>Pseudomonadati</taxon>
        <taxon>Pseudomonadota</taxon>
        <taxon>Gammaproteobacteria</taxon>
        <taxon>Chromatiales</taxon>
        <taxon>Chromatiaceae</taxon>
        <taxon>Thiocapsa</taxon>
    </lineage>
</organism>
<dbReference type="PROSITE" id="PS51740">
    <property type="entry name" value="SPOVT_ABRB"/>
    <property type="match status" value="1"/>
</dbReference>
<dbReference type="EMBL" id="AFWV01000001">
    <property type="protein sequence ID" value="EGV20421.1"/>
    <property type="molecule type" value="Genomic_DNA"/>
</dbReference>
<evidence type="ECO:0000259" key="2">
    <source>
        <dbReference type="PROSITE" id="PS51740"/>
    </source>
</evidence>
<dbReference type="Proteomes" id="UP000005459">
    <property type="component" value="Unassembled WGS sequence"/>
</dbReference>
<dbReference type="eggNOG" id="COG2336">
    <property type="taxonomic scope" value="Bacteria"/>
</dbReference>
<dbReference type="GO" id="GO:0003677">
    <property type="term" value="F:DNA binding"/>
    <property type="evidence" value="ECO:0007669"/>
    <property type="project" value="UniProtKB-UniRule"/>
</dbReference>
<dbReference type="Gene3D" id="2.10.260.10">
    <property type="match status" value="1"/>
</dbReference>
<dbReference type="RefSeq" id="WP_007191077.1">
    <property type="nucleotide sequence ID" value="NZ_AFWV01000001.1"/>
</dbReference>
<proteinExistence type="predicted"/>
<name>F9U5J8_9GAMM</name>
<dbReference type="PATRIC" id="fig|768671.3.peg.228"/>
<reference evidence="3 4" key="1">
    <citation type="submission" date="2011-06" db="EMBL/GenBank/DDBJ databases">
        <title>The draft genome of Thiocapsa marina 5811.</title>
        <authorList>
            <consortium name="US DOE Joint Genome Institute (JGI-PGF)"/>
            <person name="Lucas S."/>
            <person name="Han J."/>
            <person name="Cheng J.-F."/>
            <person name="Goodwin L."/>
            <person name="Pitluck S."/>
            <person name="Peters L."/>
            <person name="Land M.L."/>
            <person name="Hauser L."/>
            <person name="Vogl K."/>
            <person name="Liu Z."/>
            <person name="Imhoff J."/>
            <person name="Thiel V."/>
            <person name="Frigaard N.-U."/>
            <person name="Bryant D."/>
            <person name="Woyke T.J."/>
        </authorList>
    </citation>
    <scope>NUCLEOTIDE SEQUENCE [LARGE SCALE GENOMIC DNA]</scope>
    <source>
        <strain evidence="3 4">5811</strain>
    </source>
</reference>
<dbReference type="Pfam" id="PF04014">
    <property type="entry name" value="MazE_antitoxin"/>
    <property type="match status" value="1"/>
</dbReference>
<dbReference type="SUPFAM" id="SSF89447">
    <property type="entry name" value="AbrB/MazE/MraZ-like"/>
    <property type="match status" value="1"/>
</dbReference>
<feature type="domain" description="SpoVT-AbrB" evidence="2">
    <location>
        <begin position="3"/>
        <end position="48"/>
    </location>
</feature>
<sequence length="80" mass="8629">MRVTVKKWGNSASVRIPAAIMEAARLTLDETVDIREEGGCIVIEPIRPKGYDLARLLDGITPANLHSEVDFGGPVGKEAL</sequence>
<protein>
    <submittedName>
        <fullName evidence="3">Transcriptional regulator/antitoxin, MazE</fullName>
    </submittedName>
</protein>
<dbReference type="AlphaFoldDB" id="F9U5J8"/>
<dbReference type="PANTHER" id="PTHR40516:SF1">
    <property type="entry name" value="ANTITOXIN CHPS-RELATED"/>
    <property type="match status" value="1"/>
</dbReference>
<dbReference type="InterPro" id="IPR037914">
    <property type="entry name" value="SpoVT-AbrB_sf"/>
</dbReference>
<dbReference type="OrthoDB" id="9795766at2"/>
<keyword evidence="1" id="KW-0238">DNA-binding</keyword>
<evidence type="ECO:0000313" key="3">
    <source>
        <dbReference type="EMBL" id="EGV20421.1"/>
    </source>
</evidence>
<gene>
    <name evidence="3" type="ORF">ThimaDRAFT_0199</name>
</gene>